<evidence type="ECO:0000313" key="3">
    <source>
        <dbReference type="EMBL" id="QHN35193.1"/>
    </source>
</evidence>
<keyword evidence="4" id="KW-1185">Reference proteome</keyword>
<dbReference type="Pfam" id="PF10503">
    <property type="entry name" value="Esterase_PHB"/>
    <property type="match status" value="1"/>
</dbReference>
<evidence type="ECO:0000256" key="2">
    <source>
        <dbReference type="ARBA" id="ARBA00022801"/>
    </source>
</evidence>
<dbReference type="Gene3D" id="3.40.50.1820">
    <property type="entry name" value="alpha/beta hydrolase"/>
    <property type="match status" value="1"/>
</dbReference>
<proteinExistence type="predicted"/>
<gene>
    <name evidence="3" type="ORF">GII31_10155</name>
</gene>
<reference evidence="3" key="1">
    <citation type="journal article" date="2021" name="Nat. Microbiol.">
        <title>Cocultivation of an ultrasmall environmental parasitic bacterium with lytic ability against bacteria associated with wastewater foams.</title>
        <authorList>
            <person name="Batinovic S."/>
            <person name="Rose J.J.A."/>
            <person name="Ratcliffe J."/>
            <person name="Seviour R.J."/>
            <person name="Petrovski S."/>
        </authorList>
    </citation>
    <scope>NUCLEOTIDE SEQUENCE</scope>
    <source>
        <strain evidence="3">CON9</strain>
    </source>
</reference>
<keyword evidence="2" id="KW-0378">Hydrolase</keyword>
<accession>A0ABX6IH44</accession>
<dbReference type="PANTHER" id="PTHR43037:SF1">
    <property type="entry name" value="BLL1128 PROTEIN"/>
    <property type="match status" value="1"/>
</dbReference>
<evidence type="ECO:0000256" key="1">
    <source>
        <dbReference type="ARBA" id="ARBA00022729"/>
    </source>
</evidence>
<name>A0ABX6IH44_9ACTN</name>
<protein>
    <submittedName>
        <fullName evidence="3">Polyhydroxybutyrate depolymerase</fullName>
    </submittedName>
</protein>
<dbReference type="PANTHER" id="PTHR43037">
    <property type="entry name" value="UNNAMED PRODUCT-RELATED"/>
    <property type="match status" value="1"/>
</dbReference>
<dbReference type="InterPro" id="IPR050955">
    <property type="entry name" value="Plant_Biomass_Hydrol_Est"/>
</dbReference>
<dbReference type="SUPFAM" id="SSF53474">
    <property type="entry name" value="alpha/beta-Hydrolases"/>
    <property type="match status" value="1"/>
</dbReference>
<keyword evidence="1" id="KW-0732">Signal</keyword>
<dbReference type="InterPro" id="IPR029058">
    <property type="entry name" value="AB_hydrolase_fold"/>
</dbReference>
<dbReference type="InterPro" id="IPR010126">
    <property type="entry name" value="Esterase_phb"/>
</dbReference>
<dbReference type="RefSeq" id="WP_213249188.1">
    <property type="nucleotide sequence ID" value="NZ_CP045806.1"/>
</dbReference>
<organism evidence="3 4">
    <name type="scientific">Gordonia pseudamarae</name>
    <dbReference type="NCBI Taxonomy" id="2831662"/>
    <lineage>
        <taxon>Bacteria</taxon>
        <taxon>Bacillati</taxon>
        <taxon>Actinomycetota</taxon>
        <taxon>Actinomycetes</taxon>
        <taxon>Mycobacteriales</taxon>
        <taxon>Gordoniaceae</taxon>
        <taxon>Gordonia</taxon>
    </lineage>
</organism>
<sequence length="292" mass="30824">MRGYSRFLVIVVMIAGALLAMARVVPDGEAAPTLAVGSSAYSMSFGGQDRHYRVYRPATIAARAPLVVVLHGGAGSARQAERDYGWNRQAQAGRFIVAYPDAVRRSWNAGTCCGPAASARLDDVGFVEAVVRQVARRAPIDPRRVYVTGMSNGAMLALRIACEASTFAAVAPVAGTLVTACPAPRRLSLLQIHGTADPRVPYGGGPGQGRRIDGDARVDGPAVPVINARFRAANTCAPPRRTVAGVVTTLGAQCPGGREVRLVSIDGGRHVWPTSSYDATAMIWQFFAANPR</sequence>
<evidence type="ECO:0000313" key="4">
    <source>
        <dbReference type="Proteomes" id="UP001059836"/>
    </source>
</evidence>
<dbReference type="Proteomes" id="UP001059836">
    <property type="component" value="Chromosome"/>
</dbReference>
<dbReference type="EMBL" id="CP045809">
    <property type="protein sequence ID" value="QHN35193.1"/>
    <property type="molecule type" value="Genomic_DNA"/>
</dbReference>